<evidence type="ECO:0008006" key="4">
    <source>
        <dbReference type="Google" id="ProtNLM"/>
    </source>
</evidence>
<dbReference type="AlphaFoldDB" id="A0A2P7Q004"/>
<evidence type="ECO:0000313" key="3">
    <source>
        <dbReference type="Proteomes" id="UP000241434"/>
    </source>
</evidence>
<comment type="caution">
    <text evidence="2">The sequence shown here is derived from an EMBL/GenBank/DDBJ whole genome shotgun (WGS) entry which is preliminary data.</text>
</comment>
<keyword evidence="1" id="KW-0812">Transmembrane</keyword>
<sequence>MKTNTLKQLIVSILVGLVFGLALNIGRISRFGFAASLGQFFYFFILLGGTFFLTGIMFHRRGRETTNMRIFATKMQEEGILIMDEVADLSVVGEKNIKGWLYLTDSLVIFANSPDPELIEKKAMRIALSKIKKVENFKPTFLTKDGIRITLQNGQQHDILVGRTSKWIDAIIEQAEKRQNKKIAR</sequence>
<dbReference type="EMBL" id="JYGE01000005">
    <property type="protein sequence ID" value="PSJ31283.1"/>
    <property type="molecule type" value="Genomic_DNA"/>
</dbReference>
<dbReference type="Proteomes" id="UP000241434">
    <property type="component" value="Unassembled WGS sequence"/>
</dbReference>
<proteinExistence type="predicted"/>
<keyword evidence="3" id="KW-1185">Reference proteome</keyword>
<name>A0A2P7Q004_9FIRM</name>
<feature type="transmembrane region" description="Helical" evidence="1">
    <location>
        <begin position="40"/>
        <end position="59"/>
    </location>
</feature>
<evidence type="ECO:0000313" key="2">
    <source>
        <dbReference type="EMBL" id="PSJ31283.1"/>
    </source>
</evidence>
<gene>
    <name evidence="2" type="ORF">UF10_06500</name>
</gene>
<keyword evidence="1" id="KW-0472">Membrane</keyword>
<dbReference type="OrthoDB" id="1751216at2"/>
<dbReference type="InterPro" id="IPR011993">
    <property type="entry name" value="PH-like_dom_sf"/>
</dbReference>
<reference evidence="2" key="1">
    <citation type="thesis" date="2015" institute="Rutgers" country="The State University of New Jersey, 14 College Farm Rd., New Brunswick, NJ, USA">
        <title>Ammonia toxicity in bacteria and its implications for treatment of and resource recovery from highly nitrogenous organic wastes.</title>
        <authorList>
            <person name="Luther A.K."/>
        </authorList>
    </citation>
    <scope>NUCLEOTIDE SEQUENCE</scope>
    <source>
        <strain evidence="2">RT-10B</strain>
    </source>
</reference>
<dbReference type="Gene3D" id="2.30.29.30">
    <property type="entry name" value="Pleckstrin-homology domain (PH domain)/Phosphotyrosine-binding domain (PTB)"/>
    <property type="match status" value="1"/>
</dbReference>
<evidence type="ECO:0000256" key="1">
    <source>
        <dbReference type="SAM" id="Phobius"/>
    </source>
</evidence>
<feature type="transmembrane region" description="Helical" evidence="1">
    <location>
        <begin position="9"/>
        <end position="28"/>
    </location>
</feature>
<protein>
    <recommendedName>
        <fullName evidence="4">GRAM domain-containing protein</fullName>
    </recommendedName>
</protein>
<organism evidence="2 3">
    <name type="scientific">Peptostreptococcus russellii</name>
    <dbReference type="NCBI Taxonomy" id="215200"/>
    <lineage>
        <taxon>Bacteria</taxon>
        <taxon>Bacillati</taxon>
        <taxon>Bacillota</taxon>
        <taxon>Clostridia</taxon>
        <taxon>Peptostreptococcales</taxon>
        <taxon>Peptostreptococcaceae</taxon>
        <taxon>Peptostreptococcus</taxon>
    </lineage>
</organism>
<accession>A0A2P7Q004</accession>
<keyword evidence="1" id="KW-1133">Transmembrane helix</keyword>
<dbReference type="RefSeq" id="WP_106777021.1">
    <property type="nucleotide sequence ID" value="NZ_JYGE01000005.1"/>
</dbReference>